<evidence type="ECO:0000256" key="2">
    <source>
        <dbReference type="ARBA" id="ARBA00023125"/>
    </source>
</evidence>
<feature type="domain" description="HTH araC/xylS-type" evidence="4">
    <location>
        <begin position="166"/>
        <end position="264"/>
    </location>
</feature>
<evidence type="ECO:0000313" key="6">
    <source>
        <dbReference type="EMBL" id="PKU53839.1"/>
    </source>
</evidence>
<feature type="domain" description="Fe/B12 periplasmic-binding" evidence="5">
    <location>
        <begin position="269"/>
        <end position="533"/>
    </location>
</feature>
<dbReference type="Gene3D" id="1.10.10.60">
    <property type="entry name" value="Homeodomain-like"/>
    <property type="match status" value="2"/>
</dbReference>
<dbReference type="GO" id="GO:0043565">
    <property type="term" value="F:sequence-specific DNA binding"/>
    <property type="evidence" value="ECO:0007669"/>
    <property type="project" value="InterPro"/>
</dbReference>
<dbReference type="InterPro" id="IPR018060">
    <property type="entry name" value="HTH_AraC"/>
</dbReference>
<dbReference type="PANTHER" id="PTHR43280:SF28">
    <property type="entry name" value="HTH-TYPE TRANSCRIPTIONAL ACTIVATOR RHAS"/>
    <property type="match status" value="1"/>
</dbReference>
<organism evidence="6 7">
    <name type="scientific">Lysinibacillus fusiformis</name>
    <dbReference type="NCBI Taxonomy" id="28031"/>
    <lineage>
        <taxon>Bacteria</taxon>
        <taxon>Bacillati</taxon>
        <taxon>Bacillota</taxon>
        <taxon>Bacilli</taxon>
        <taxon>Bacillales</taxon>
        <taxon>Bacillaceae</taxon>
        <taxon>Lysinibacillus</taxon>
    </lineage>
</organism>
<dbReference type="EMBL" id="PDFK01000001">
    <property type="protein sequence ID" value="PKU53839.1"/>
    <property type="molecule type" value="Genomic_DNA"/>
</dbReference>
<evidence type="ECO:0000259" key="5">
    <source>
        <dbReference type="PROSITE" id="PS50983"/>
    </source>
</evidence>
<reference evidence="6 7" key="1">
    <citation type="submission" date="2017-10" db="EMBL/GenBank/DDBJ databases">
        <title>Draft genome of Lysinibacillus fusiformis strain Juneja, a laboratory-derived pathogen of Drosophila melanogaster.</title>
        <authorList>
            <person name="Smith B.R."/>
            <person name="Unckless R.L."/>
        </authorList>
    </citation>
    <scope>NUCLEOTIDE SEQUENCE [LARGE SCALE GENOMIC DNA]</scope>
    <source>
        <strain evidence="6 7">Juneja</strain>
    </source>
</reference>
<dbReference type="SMART" id="SM00342">
    <property type="entry name" value="HTH_ARAC"/>
    <property type="match status" value="1"/>
</dbReference>
<evidence type="ECO:0008006" key="8">
    <source>
        <dbReference type="Google" id="ProtNLM"/>
    </source>
</evidence>
<dbReference type="PROSITE" id="PS01124">
    <property type="entry name" value="HTH_ARAC_FAMILY_2"/>
    <property type="match status" value="1"/>
</dbReference>
<comment type="caution">
    <text evidence="6">The sequence shown here is derived from an EMBL/GenBank/DDBJ whole genome shotgun (WGS) entry which is preliminary data.</text>
</comment>
<evidence type="ECO:0000256" key="3">
    <source>
        <dbReference type="ARBA" id="ARBA00023163"/>
    </source>
</evidence>
<dbReference type="Pfam" id="PF01497">
    <property type="entry name" value="Peripla_BP_2"/>
    <property type="match status" value="1"/>
</dbReference>
<accession>A0A2I0V699</accession>
<evidence type="ECO:0000256" key="1">
    <source>
        <dbReference type="ARBA" id="ARBA00023015"/>
    </source>
</evidence>
<dbReference type="Proteomes" id="UP000234956">
    <property type="component" value="Unassembled WGS sequence"/>
</dbReference>
<proteinExistence type="predicted"/>
<dbReference type="PANTHER" id="PTHR43280">
    <property type="entry name" value="ARAC-FAMILY TRANSCRIPTIONAL REGULATOR"/>
    <property type="match status" value="1"/>
</dbReference>
<dbReference type="SUPFAM" id="SSF53807">
    <property type="entry name" value="Helical backbone' metal receptor"/>
    <property type="match status" value="1"/>
</dbReference>
<dbReference type="PROSITE" id="PS50983">
    <property type="entry name" value="FE_B12_PBP"/>
    <property type="match status" value="1"/>
</dbReference>
<keyword evidence="2" id="KW-0238">DNA-binding</keyword>
<dbReference type="RefSeq" id="WP_058843599.1">
    <property type="nucleotide sequence ID" value="NZ_JAZBNI010000004.1"/>
</dbReference>
<keyword evidence="1" id="KW-0805">Transcription regulation</keyword>
<dbReference type="Pfam" id="PF12833">
    <property type="entry name" value="HTH_18"/>
    <property type="match status" value="1"/>
</dbReference>
<dbReference type="GO" id="GO:0003700">
    <property type="term" value="F:DNA-binding transcription factor activity"/>
    <property type="evidence" value="ECO:0007669"/>
    <property type="project" value="InterPro"/>
</dbReference>
<dbReference type="InterPro" id="IPR002491">
    <property type="entry name" value="ABC_transptr_periplasmic_BD"/>
</dbReference>
<sequence length="533" mass="61556">MYQSHQSWFAQWQATHRITNGWIKGGTVHVMTNNALILITDGQASWSINGRVQHVHLGNLLAVEKNSVVEILDNSNYALAGWIIYFDIYDLTTHTLSERQPILENESQMTKIPEVVLATISRDLMEPIDHTSNTSIIMNQYILYTLLKHVYQPQNNEKLTVENKLQLSIEYIHNHYNELITREQLANSIGISPWHFSRKFKEQYGLSLSEYLATYRIYRAQEALLTTSARSQDIAKNVGFEDAHYFSRRFKAIVGVSPKNYIKSIAQQRICFLSPLYAEIALALNIIPHSVVTTASLVPSYQRALFNSHQIHTMDMGHYIIDIDQIQRQQPTLIIGNILDDQIKNELREIAPVISGLPNEMTSLINYFGTLFHCEEQAASLINESLTNVKKYKQDLANVLRRKPTLVYLRVEHFGYRYIGERSCEIARLLYNELDLSMPPNLQGKEYSFNDLSLEDLLQANPIFLLLEKRIMDYFSSEENMKNLLNSDQWNMLDAVKNNRILFVDTSLGLNNCGIFGKPIILQNLYQFFKEQH</sequence>
<protein>
    <recommendedName>
        <fullName evidence="8">AraC family transcriptional regulator</fullName>
    </recommendedName>
</protein>
<evidence type="ECO:0000313" key="7">
    <source>
        <dbReference type="Proteomes" id="UP000234956"/>
    </source>
</evidence>
<dbReference type="InterPro" id="IPR009057">
    <property type="entry name" value="Homeodomain-like_sf"/>
</dbReference>
<dbReference type="SUPFAM" id="SSF46689">
    <property type="entry name" value="Homeodomain-like"/>
    <property type="match status" value="2"/>
</dbReference>
<dbReference type="AlphaFoldDB" id="A0A2I0V699"/>
<gene>
    <name evidence="6" type="ORF">CRI88_05815</name>
</gene>
<keyword evidence="3" id="KW-0804">Transcription</keyword>
<evidence type="ECO:0000259" key="4">
    <source>
        <dbReference type="PROSITE" id="PS01124"/>
    </source>
</evidence>
<dbReference type="Gene3D" id="3.40.50.1980">
    <property type="entry name" value="Nitrogenase molybdenum iron protein domain"/>
    <property type="match status" value="2"/>
</dbReference>
<name>A0A2I0V699_9BACI</name>